<name>A0A6J4STT3_9ACTN</name>
<dbReference type="AlphaFoldDB" id="A0A6J4STT3"/>
<proteinExistence type="predicted"/>
<feature type="compositionally biased region" description="Low complexity" evidence="1">
    <location>
        <begin position="11"/>
        <end position="25"/>
    </location>
</feature>
<dbReference type="EMBL" id="CADCVU010000127">
    <property type="protein sequence ID" value="CAA9504998.1"/>
    <property type="molecule type" value="Genomic_DNA"/>
</dbReference>
<evidence type="ECO:0000256" key="1">
    <source>
        <dbReference type="SAM" id="MobiDB-lite"/>
    </source>
</evidence>
<accession>A0A6J4STT3</accession>
<protein>
    <submittedName>
        <fullName evidence="2">Uncharacterized protein</fullName>
    </submittedName>
</protein>
<organism evidence="2">
    <name type="scientific">uncultured Solirubrobacterales bacterium</name>
    <dbReference type="NCBI Taxonomy" id="768556"/>
    <lineage>
        <taxon>Bacteria</taxon>
        <taxon>Bacillati</taxon>
        <taxon>Actinomycetota</taxon>
        <taxon>Thermoleophilia</taxon>
        <taxon>Solirubrobacterales</taxon>
        <taxon>environmental samples</taxon>
    </lineage>
</organism>
<gene>
    <name evidence="2" type="ORF">AVDCRST_MAG45-1542</name>
</gene>
<feature type="region of interest" description="Disordered" evidence="1">
    <location>
        <begin position="1"/>
        <end position="40"/>
    </location>
</feature>
<feature type="non-terminal residue" evidence="2">
    <location>
        <position position="40"/>
    </location>
</feature>
<sequence length="40" mass="4386">ADRAHALHGGASAPSPSSTESPPFARRSRRRERSRGRDEL</sequence>
<evidence type="ECO:0000313" key="2">
    <source>
        <dbReference type="EMBL" id="CAA9504998.1"/>
    </source>
</evidence>
<feature type="non-terminal residue" evidence="2">
    <location>
        <position position="1"/>
    </location>
</feature>
<reference evidence="2" key="1">
    <citation type="submission" date="2020-02" db="EMBL/GenBank/DDBJ databases">
        <authorList>
            <person name="Meier V. D."/>
        </authorList>
    </citation>
    <scope>NUCLEOTIDE SEQUENCE</scope>
    <source>
        <strain evidence="2">AVDCRST_MAG45</strain>
    </source>
</reference>